<protein>
    <submittedName>
        <fullName evidence="1">Uncharacterized protein</fullName>
    </submittedName>
</protein>
<proteinExistence type="predicted"/>
<dbReference type="Proteomes" id="UP001396334">
    <property type="component" value="Unassembled WGS sequence"/>
</dbReference>
<evidence type="ECO:0000313" key="1">
    <source>
        <dbReference type="EMBL" id="KAK9030775.1"/>
    </source>
</evidence>
<accession>A0ABR2SZW4</accession>
<keyword evidence="2" id="KW-1185">Reference proteome</keyword>
<reference evidence="1 2" key="1">
    <citation type="journal article" date="2024" name="G3 (Bethesda)">
        <title>Genome assembly of Hibiscus sabdariffa L. provides insights into metabolisms of medicinal natural products.</title>
        <authorList>
            <person name="Kim T."/>
        </authorList>
    </citation>
    <scope>NUCLEOTIDE SEQUENCE [LARGE SCALE GENOMIC DNA]</scope>
    <source>
        <strain evidence="1">TK-2024</strain>
        <tissue evidence="1">Old leaves</tissue>
    </source>
</reference>
<evidence type="ECO:0000313" key="2">
    <source>
        <dbReference type="Proteomes" id="UP001396334"/>
    </source>
</evidence>
<name>A0ABR2SZW4_9ROSI</name>
<gene>
    <name evidence="1" type="ORF">V6N11_032187</name>
</gene>
<organism evidence="1 2">
    <name type="scientific">Hibiscus sabdariffa</name>
    <name type="common">roselle</name>
    <dbReference type="NCBI Taxonomy" id="183260"/>
    <lineage>
        <taxon>Eukaryota</taxon>
        <taxon>Viridiplantae</taxon>
        <taxon>Streptophyta</taxon>
        <taxon>Embryophyta</taxon>
        <taxon>Tracheophyta</taxon>
        <taxon>Spermatophyta</taxon>
        <taxon>Magnoliopsida</taxon>
        <taxon>eudicotyledons</taxon>
        <taxon>Gunneridae</taxon>
        <taxon>Pentapetalae</taxon>
        <taxon>rosids</taxon>
        <taxon>malvids</taxon>
        <taxon>Malvales</taxon>
        <taxon>Malvaceae</taxon>
        <taxon>Malvoideae</taxon>
        <taxon>Hibiscus</taxon>
    </lineage>
</organism>
<sequence length="78" mass="8979">MTYSLPIGETLKQTHLPSAMEVTTLSHESSRSSIDPIQVKYRGRRQWSQETKIMQRRAVKLSLSCTQLLWGSNLPFED</sequence>
<dbReference type="EMBL" id="JBBPBN010000010">
    <property type="protein sequence ID" value="KAK9030775.1"/>
    <property type="molecule type" value="Genomic_DNA"/>
</dbReference>
<comment type="caution">
    <text evidence="1">The sequence shown here is derived from an EMBL/GenBank/DDBJ whole genome shotgun (WGS) entry which is preliminary data.</text>
</comment>